<sequence>MTHGRPAPRHNPPGAPRTGGDDGPTLLPLPTLTVLGGGERGGCSGGGCGSGEGCGVEPEGGTPCDGCHAGCCRSFAVPVTGADVFRLTRETGRSFWEVACRWPDAEGKISRRYAPVLYFADDPQAATVLCLTHEPSATLPGSTKCRFLQETPPTAENPRGTGRCGVYGQRPASCRSFPLRFASDGHLVKVHDVPARGRSGTHPAYELCPRPWTAEDVDPLTAPGELAAARWEMDFFRRVAAAWNGAPRSAEAFPAFLEAIYAGRIADGGAAETPLRRAA</sequence>
<dbReference type="AlphaFoldDB" id="A0A517PFH8"/>
<gene>
    <name evidence="2" type="ORF">CA12_42620</name>
</gene>
<organism evidence="2 3">
    <name type="scientific">Alienimonas californiensis</name>
    <dbReference type="NCBI Taxonomy" id="2527989"/>
    <lineage>
        <taxon>Bacteria</taxon>
        <taxon>Pseudomonadati</taxon>
        <taxon>Planctomycetota</taxon>
        <taxon>Planctomycetia</taxon>
        <taxon>Planctomycetales</taxon>
        <taxon>Planctomycetaceae</taxon>
        <taxon>Alienimonas</taxon>
    </lineage>
</organism>
<accession>A0A517PFH8</accession>
<name>A0A517PFH8_9PLAN</name>
<evidence type="ECO:0000256" key="1">
    <source>
        <dbReference type="SAM" id="MobiDB-lite"/>
    </source>
</evidence>
<protein>
    <recommendedName>
        <fullName evidence="4">Flagellin N-methylase</fullName>
    </recommendedName>
</protein>
<dbReference type="KEGG" id="acaf:CA12_42620"/>
<dbReference type="Proteomes" id="UP000318741">
    <property type="component" value="Chromosome"/>
</dbReference>
<keyword evidence="3" id="KW-1185">Reference proteome</keyword>
<evidence type="ECO:0000313" key="2">
    <source>
        <dbReference type="EMBL" id="QDT18122.1"/>
    </source>
</evidence>
<evidence type="ECO:0008006" key="4">
    <source>
        <dbReference type="Google" id="ProtNLM"/>
    </source>
</evidence>
<feature type="region of interest" description="Disordered" evidence="1">
    <location>
        <begin position="1"/>
        <end position="27"/>
    </location>
</feature>
<proteinExistence type="predicted"/>
<reference evidence="2 3" key="1">
    <citation type="submission" date="2019-02" db="EMBL/GenBank/DDBJ databases">
        <title>Deep-cultivation of Planctomycetes and their phenomic and genomic characterization uncovers novel biology.</title>
        <authorList>
            <person name="Wiegand S."/>
            <person name="Jogler M."/>
            <person name="Boedeker C."/>
            <person name="Pinto D."/>
            <person name="Vollmers J."/>
            <person name="Rivas-Marin E."/>
            <person name="Kohn T."/>
            <person name="Peeters S.H."/>
            <person name="Heuer A."/>
            <person name="Rast P."/>
            <person name="Oberbeckmann S."/>
            <person name="Bunk B."/>
            <person name="Jeske O."/>
            <person name="Meyerdierks A."/>
            <person name="Storesund J.E."/>
            <person name="Kallscheuer N."/>
            <person name="Luecker S."/>
            <person name="Lage O.M."/>
            <person name="Pohl T."/>
            <person name="Merkel B.J."/>
            <person name="Hornburger P."/>
            <person name="Mueller R.-W."/>
            <person name="Bruemmer F."/>
            <person name="Labrenz M."/>
            <person name="Spormann A.M."/>
            <person name="Op den Camp H."/>
            <person name="Overmann J."/>
            <person name="Amann R."/>
            <person name="Jetten M.S.M."/>
            <person name="Mascher T."/>
            <person name="Medema M.H."/>
            <person name="Devos D.P."/>
            <person name="Kaster A.-K."/>
            <person name="Ovreas L."/>
            <person name="Rohde M."/>
            <person name="Galperin M.Y."/>
            <person name="Jogler C."/>
        </authorList>
    </citation>
    <scope>NUCLEOTIDE SEQUENCE [LARGE SCALE GENOMIC DNA]</scope>
    <source>
        <strain evidence="2 3">CA12</strain>
    </source>
</reference>
<dbReference type="EMBL" id="CP036265">
    <property type="protein sequence ID" value="QDT18122.1"/>
    <property type="molecule type" value="Genomic_DNA"/>
</dbReference>
<evidence type="ECO:0000313" key="3">
    <source>
        <dbReference type="Proteomes" id="UP000318741"/>
    </source>
</evidence>